<accession>A0A918Q3G6</accession>
<keyword evidence="3" id="KW-1185">Reference proteome</keyword>
<dbReference type="InterPro" id="IPR038732">
    <property type="entry name" value="HpyO/CreE_NAD-binding"/>
</dbReference>
<name>A0A918Q3G6_9CAUL</name>
<gene>
    <name evidence="2" type="ORF">GCM10011273_16790</name>
</gene>
<evidence type="ECO:0000259" key="1">
    <source>
        <dbReference type="Pfam" id="PF13454"/>
    </source>
</evidence>
<comment type="caution">
    <text evidence="2">The sequence shown here is derived from an EMBL/GenBank/DDBJ whole genome shotgun (WGS) entry which is preliminary data.</text>
</comment>
<dbReference type="RefSeq" id="WP_189485901.1">
    <property type="nucleotide sequence ID" value="NZ_BMZB01000001.1"/>
</dbReference>
<dbReference type="Proteomes" id="UP000662572">
    <property type="component" value="Unassembled WGS sequence"/>
</dbReference>
<dbReference type="InterPro" id="IPR052189">
    <property type="entry name" value="L-asp_N-monooxygenase_NS-form"/>
</dbReference>
<dbReference type="InterPro" id="IPR036188">
    <property type="entry name" value="FAD/NAD-bd_sf"/>
</dbReference>
<feature type="domain" description="FAD-dependent urate hydroxylase HpyO/Asp monooxygenase CreE-like FAD/NAD(P)-binding" evidence="1">
    <location>
        <begin position="15"/>
        <end position="174"/>
    </location>
</feature>
<proteinExistence type="predicted"/>
<dbReference type="Pfam" id="PF13454">
    <property type="entry name" value="NAD_binding_9"/>
    <property type="match status" value="1"/>
</dbReference>
<dbReference type="AlphaFoldDB" id="A0A918Q3G6"/>
<organism evidence="2 3">
    <name type="scientific">Asticcacaulis endophyticus</name>
    <dbReference type="NCBI Taxonomy" id="1395890"/>
    <lineage>
        <taxon>Bacteria</taxon>
        <taxon>Pseudomonadati</taxon>
        <taxon>Pseudomonadota</taxon>
        <taxon>Alphaproteobacteria</taxon>
        <taxon>Caulobacterales</taxon>
        <taxon>Caulobacteraceae</taxon>
        <taxon>Asticcacaulis</taxon>
    </lineage>
</organism>
<evidence type="ECO:0000313" key="2">
    <source>
        <dbReference type="EMBL" id="GGZ30941.1"/>
    </source>
</evidence>
<reference evidence="2" key="2">
    <citation type="submission" date="2020-09" db="EMBL/GenBank/DDBJ databases">
        <authorList>
            <person name="Sun Q."/>
            <person name="Kim S."/>
        </authorList>
    </citation>
    <scope>NUCLEOTIDE SEQUENCE</scope>
    <source>
        <strain evidence="2">KCTC 32296</strain>
    </source>
</reference>
<sequence>MSEYVPGTLKPQTIAIVGAGISGTLLALRLSARNQTNGSNFAPLLIEGEPRVGPGLAYGAADEVHLLNVPVSRMEVGFTPSFETWLGAHVLDTAAATAESGGDLSAAFVGRKLFGQYVYECAQRALRRAEVNRVRGRVTQIDKTVNAQHEVSYSLSMSDGRSLRADKVVLATGNDAPKAPALFEDSDGRSLQDSALFIPDPWQRGAFNDLDVDEPVLLIGTGLTAIDIALKLHMRGHKGQIWAVSRRGLLPKAHKQGGDWPGFLEAATQTSPIRLLQRFRQEARRAGEAGIPWQRVMDAARPYVAQIWSGWSTRQRRQFLRHVRPHWDIHRHRLAPRIQSVLTSLHDRGQFVALAGRLVSYSRKGEHLTVKVRPRHKAACMEIKVARVVNCTGPRSDYGQSGDPLFVNLREQGLIQPDLLGLGIETSDARVIDGRGQVSDSLFALGPLTRPSWWEITAVPEISVQVSRLIDFLHDRAASSSPVEDFFDLGAGI</sequence>
<reference evidence="2" key="1">
    <citation type="journal article" date="2014" name="Int. J. Syst. Evol. Microbiol.">
        <title>Complete genome sequence of Corynebacterium casei LMG S-19264T (=DSM 44701T), isolated from a smear-ripened cheese.</title>
        <authorList>
            <consortium name="US DOE Joint Genome Institute (JGI-PGF)"/>
            <person name="Walter F."/>
            <person name="Albersmeier A."/>
            <person name="Kalinowski J."/>
            <person name="Ruckert C."/>
        </authorList>
    </citation>
    <scope>NUCLEOTIDE SEQUENCE</scope>
    <source>
        <strain evidence="2">KCTC 32296</strain>
    </source>
</reference>
<dbReference type="SUPFAM" id="SSF51905">
    <property type="entry name" value="FAD/NAD(P)-binding domain"/>
    <property type="match status" value="2"/>
</dbReference>
<dbReference type="Gene3D" id="3.50.50.60">
    <property type="entry name" value="FAD/NAD(P)-binding domain"/>
    <property type="match status" value="1"/>
</dbReference>
<protein>
    <recommendedName>
        <fullName evidence="1">FAD-dependent urate hydroxylase HpyO/Asp monooxygenase CreE-like FAD/NAD(P)-binding domain-containing protein</fullName>
    </recommendedName>
</protein>
<evidence type="ECO:0000313" key="3">
    <source>
        <dbReference type="Proteomes" id="UP000662572"/>
    </source>
</evidence>
<dbReference type="PRINTS" id="PR00368">
    <property type="entry name" value="FADPNR"/>
</dbReference>
<dbReference type="EMBL" id="BMZB01000001">
    <property type="protein sequence ID" value="GGZ30941.1"/>
    <property type="molecule type" value="Genomic_DNA"/>
</dbReference>
<dbReference type="PANTHER" id="PTHR40254">
    <property type="entry name" value="BLR0577 PROTEIN"/>
    <property type="match status" value="1"/>
</dbReference>
<dbReference type="PANTHER" id="PTHR40254:SF1">
    <property type="entry name" value="BLR0577 PROTEIN"/>
    <property type="match status" value="1"/>
</dbReference>